<evidence type="ECO:0000313" key="3">
    <source>
        <dbReference type="EMBL" id="CAB4305216.1"/>
    </source>
</evidence>
<evidence type="ECO:0000313" key="4">
    <source>
        <dbReference type="Proteomes" id="UP000507245"/>
    </source>
</evidence>
<keyword evidence="4" id="KW-1185">Reference proteome</keyword>
<gene>
    <name evidence="3" type="ORF">ORAREDHAP_LOCUS23122</name>
</gene>
<dbReference type="OrthoDB" id="1862401at2759"/>
<name>A0A6J5WTV4_PRUAR</name>
<keyword evidence="1" id="KW-0808">Transferase</keyword>
<evidence type="ECO:0000256" key="1">
    <source>
        <dbReference type="ARBA" id="ARBA00022679"/>
    </source>
</evidence>
<accession>A0A6J5WTV4</accession>
<dbReference type="Pfam" id="PF02458">
    <property type="entry name" value="Transferase"/>
    <property type="match status" value="1"/>
</dbReference>
<dbReference type="Proteomes" id="UP000507245">
    <property type="component" value="Unassembled WGS sequence"/>
</dbReference>
<dbReference type="PANTHER" id="PTHR31625">
    <property type="match status" value="1"/>
</dbReference>
<dbReference type="InterPro" id="IPR023213">
    <property type="entry name" value="CAT-like_dom_sf"/>
</dbReference>
<dbReference type="InterPro" id="IPR051504">
    <property type="entry name" value="Plant_metabolite_acyltrans"/>
</dbReference>
<proteinExistence type="predicted"/>
<dbReference type="Gene3D" id="3.30.559.10">
    <property type="entry name" value="Chloramphenicol acetyltransferase-like domain"/>
    <property type="match status" value="1"/>
</dbReference>
<protein>
    <submittedName>
        <fullName evidence="3">Uncharacterized protein</fullName>
    </submittedName>
</protein>
<dbReference type="AlphaFoldDB" id="A0A6J5WTV4"/>
<dbReference type="EMBL" id="CAEKKB010000003">
    <property type="protein sequence ID" value="CAB4305216.1"/>
    <property type="molecule type" value="Genomic_DNA"/>
</dbReference>
<sequence>MANPTSSVKVVEVCKVALPPPPSPRSFASPSSFPLTVFDIRWLRFAPVKCLYFYEMPTSSATQLFFDTVLAPKLKTSLFNTLQHYLPLAGHLTWPQNSQKPVLSYVQGDTFSLTIAESGVDFYQLSGDGFIEATEYHPLVP</sequence>
<reference evidence="4" key="1">
    <citation type="journal article" date="2020" name="Genome Biol.">
        <title>Gamete binning: chromosome-level and haplotype-resolved genome assembly enabled by high-throughput single-cell sequencing of gamete genomes.</title>
        <authorList>
            <person name="Campoy J.A."/>
            <person name="Sun H."/>
            <person name="Goel M."/>
            <person name="Jiao W.-B."/>
            <person name="Folz-Donahue K."/>
            <person name="Wang N."/>
            <person name="Rubio M."/>
            <person name="Liu C."/>
            <person name="Kukat C."/>
            <person name="Ruiz D."/>
            <person name="Huettel B."/>
            <person name="Schneeberger K."/>
        </authorList>
    </citation>
    <scope>NUCLEOTIDE SEQUENCE [LARGE SCALE GENOMIC DNA]</scope>
    <source>
        <strain evidence="4">cv. Rojo Pasion</strain>
    </source>
</reference>
<dbReference type="GO" id="GO:0016747">
    <property type="term" value="F:acyltransferase activity, transferring groups other than amino-acyl groups"/>
    <property type="evidence" value="ECO:0007669"/>
    <property type="project" value="UniProtKB-ARBA"/>
</dbReference>
<keyword evidence="2" id="KW-0012">Acyltransferase</keyword>
<organism evidence="3 4">
    <name type="scientific">Prunus armeniaca</name>
    <name type="common">Apricot</name>
    <name type="synonym">Armeniaca vulgaris</name>
    <dbReference type="NCBI Taxonomy" id="36596"/>
    <lineage>
        <taxon>Eukaryota</taxon>
        <taxon>Viridiplantae</taxon>
        <taxon>Streptophyta</taxon>
        <taxon>Embryophyta</taxon>
        <taxon>Tracheophyta</taxon>
        <taxon>Spermatophyta</taxon>
        <taxon>Magnoliopsida</taxon>
        <taxon>eudicotyledons</taxon>
        <taxon>Gunneridae</taxon>
        <taxon>Pentapetalae</taxon>
        <taxon>rosids</taxon>
        <taxon>fabids</taxon>
        <taxon>Rosales</taxon>
        <taxon>Rosaceae</taxon>
        <taxon>Amygdaloideae</taxon>
        <taxon>Amygdaleae</taxon>
        <taxon>Prunus</taxon>
    </lineage>
</organism>
<evidence type="ECO:0000256" key="2">
    <source>
        <dbReference type="ARBA" id="ARBA00023315"/>
    </source>
</evidence>